<keyword evidence="8" id="KW-1003">Cell membrane</keyword>
<dbReference type="InterPro" id="IPR051014">
    <property type="entry name" value="Cation_Transport_ATPase_IB"/>
</dbReference>
<dbReference type="CDD" id="cd02079">
    <property type="entry name" value="P-type_ATPase_HM"/>
    <property type="match status" value="1"/>
</dbReference>
<reference evidence="10 11" key="1">
    <citation type="journal article" date="2014" name="Int. J. Syst. Evol. Microbiol.">
        <title>Rhodoluna lacicola gen. nov., sp. nov., a planktonic freshwater bacterium with stream-lined genome.</title>
        <authorList>
            <person name="Hahn M."/>
            <person name="Schmidt J."/>
            <person name="Taipale S.J."/>
            <person name="Doolittle W.F."/>
            <person name="Koll U."/>
        </authorList>
    </citation>
    <scope>NUCLEOTIDE SEQUENCE [LARGE SCALE GENOMIC DNA]</scope>
    <source>
        <strain evidence="10 11">MWH-Ta8</strain>
    </source>
</reference>
<evidence type="ECO:0000256" key="3">
    <source>
        <dbReference type="ARBA" id="ARBA00022692"/>
    </source>
</evidence>
<keyword evidence="5" id="KW-1278">Translocase</keyword>
<dbReference type="KEGG" id="rla:Rhola_00003010"/>
<dbReference type="AlphaFoldDB" id="A0A060JLK3"/>
<evidence type="ECO:0000256" key="2">
    <source>
        <dbReference type="ARBA" id="ARBA00006024"/>
    </source>
</evidence>
<dbReference type="PANTHER" id="PTHR48085">
    <property type="entry name" value="CADMIUM/ZINC-TRANSPORTING ATPASE HMA2-RELATED"/>
    <property type="match status" value="1"/>
</dbReference>
<dbReference type="PATRIC" id="fig|529884.3.peg.288"/>
<proteinExistence type="inferred from homology"/>
<comment type="subcellular location">
    <subcellularLocation>
        <location evidence="1">Cell membrane</location>
        <topology evidence="1">Multi-pass membrane protein</topology>
    </subcellularLocation>
</comment>
<dbReference type="SUPFAM" id="SSF81665">
    <property type="entry name" value="Calcium ATPase, transmembrane domain M"/>
    <property type="match status" value="1"/>
</dbReference>
<feature type="transmembrane region" description="Helical" evidence="8">
    <location>
        <begin position="288"/>
        <end position="313"/>
    </location>
</feature>
<dbReference type="Pfam" id="PF00122">
    <property type="entry name" value="E1-E2_ATPase"/>
    <property type="match status" value="1"/>
</dbReference>
<dbReference type="SFLD" id="SFLDS00003">
    <property type="entry name" value="Haloacid_Dehalogenase"/>
    <property type="match status" value="1"/>
</dbReference>
<keyword evidence="11" id="KW-1185">Reference proteome</keyword>
<dbReference type="InterPro" id="IPR059000">
    <property type="entry name" value="ATPase_P-type_domA"/>
</dbReference>
<dbReference type="Gene3D" id="2.70.150.10">
    <property type="entry name" value="Calcium-transporting ATPase, cytoplasmic transduction domain A"/>
    <property type="match status" value="1"/>
</dbReference>
<evidence type="ECO:0000256" key="4">
    <source>
        <dbReference type="ARBA" id="ARBA00022723"/>
    </source>
</evidence>
<dbReference type="SFLD" id="SFLDF00027">
    <property type="entry name" value="p-type_atpase"/>
    <property type="match status" value="1"/>
</dbReference>
<dbReference type="InterPro" id="IPR023298">
    <property type="entry name" value="ATPase_P-typ_TM_dom_sf"/>
</dbReference>
<dbReference type="Gene3D" id="3.40.1110.10">
    <property type="entry name" value="Calcium-transporting ATPase, cytoplasmic domain N"/>
    <property type="match status" value="1"/>
</dbReference>
<dbReference type="GO" id="GO:0015086">
    <property type="term" value="F:cadmium ion transmembrane transporter activity"/>
    <property type="evidence" value="ECO:0007669"/>
    <property type="project" value="TreeGrafter"/>
</dbReference>
<feature type="domain" description="P-type ATPase A" evidence="9">
    <location>
        <begin position="139"/>
        <end position="239"/>
    </location>
</feature>
<dbReference type="SUPFAM" id="SSF56784">
    <property type="entry name" value="HAD-like"/>
    <property type="match status" value="1"/>
</dbReference>
<keyword evidence="4 8" id="KW-0479">Metal-binding</keyword>
<feature type="transmembrane region" description="Helical" evidence="8">
    <location>
        <begin position="587"/>
        <end position="614"/>
    </location>
</feature>
<dbReference type="InterPro" id="IPR044492">
    <property type="entry name" value="P_typ_ATPase_HD_dom"/>
</dbReference>
<dbReference type="InterPro" id="IPR036412">
    <property type="entry name" value="HAD-like_sf"/>
</dbReference>
<dbReference type="STRING" id="529884.Rhola_00003010"/>
<evidence type="ECO:0000256" key="1">
    <source>
        <dbReference type="ARBA" id="ARBA00004651"/>
    </source>
</evidence>
<dbReference type="Proteomes" id="UP000067708">
    <property type="component" value="Chromosome"/>
</dbReference>
<dbReference type="PRINTS" id="PR00941">
    <property type="entry name" value="CDATPASE"/>
</dbReference>
<protein>
    <submittedName>
        <fullName evidence="10">ATPase, P-type (Transporting), HAD superfamily, subfamily IC/heavy metal translocating P-type ATPase</fullName>
    </submittedName>
</protein>
<dbReference type="Gene3D" id="3.40.50.1000">
    <property type="entry name" value="HAD superfamily/HAD-like"/>
    <property type="match status" value="1"/>
</dbReference>
<dbReference type="RefSeq" id="WP_038501911.1">
    <property type="nucleotide sequence ID" value="NZ_CP007490.1"/>
</dbReference>
<accession>A0A060JLK3</accession>
<dbReference type="InterPro" id="IPR023299">
    <property type="entry name" value="ATPase_P-typ_cyto_dom_N"/>
</dbReference>
<evidence type="ECO:0000256" key="6">
    <source>
        <dbReference type="ARBA" id="ARBA00022989"/>
    </source>
</evidence>
<keyword evidence="3 8" id="KW-0812">Transmembrane</keyword>
<dbReference type="Pfam" id="PF00702">
    <property type="entry name" value="Hydrolase"/>
    <property type="match status" value="1"/>
</dbReference>
<dbReference type="GO" id="GO:0005524">
    <property type="term" value="F:ATP binding"/>
    <property type="evidence" value="ECO:0007669"/>
    <property type="project" value="UniProtKB-UniRule"/>
</dbReference>
<evidence type="ECO:0000256" key="5">
    <source>
        <dbReference type="ARBA" id="ARBA00022967"/>
    </source>
</evidence>
<dbReference type="InterPro" id="IPR023214">
    <property type="entry name" value="HAD_sf"/>
</dbReference>
<keyword evidence="8" id="KW-0547">Nucleotide-binding</keyword>
<evidence type="ECO:0000259" key="9">
    <source>
        <dbReference type="Pfam" id="PF00122"/>
    </source>
</evidence>
<dbReference type="InterPro" id="IPR018303">
    <property type="entry name" value="ATPase_P-typ_P_site"/>
</dbReference>
<evidence type="ECO:0000313" key="11">
    <source>
        <dbReference type="Proteomes" id="UP000067708"/>
    </source>
</evidence>
<dbReference type="InterPro" id="IPR008250">
    <property type="entry name" value="ATPase_P-typ_transduc_dom_A_sf"/>
</dbReference>
<keyword evidence="8" id="KW-0067">ATP-binding</keyword>
<dbReference type="EMBL" id="CP007490">
    <property type="protein sequence ID" value="AIC47124.1"/>
    <property type="molecule type" value="Genomic_DNA"/>
</dbReference>
<dbReference type="NCBIfam" id="TIGR01525">
    <property type="entry name" value="ATPase-IB_hvy"/>
    <property type="match status" value="1"/>
</dbReference>
<dbReference type="HOGENOM" id="CLU_001771_6_3_11"/>
<dbReference type="InterPro" id="IPR001757">
    <property type="entry name" value="P_typ_ATPase"/>
</dbReference>
<dbReference type="SFLD" id="SFLDG00002">
    <property type="entry name" value="C1.7:_P-type_atpase_like"/>
    <property type="match status" value="1"/>
</dbReference>
<dbReference type="GO" id="GO:0005886">
    <property type="term" value="C:plasma membrane"/>
    <property type="evidence" value="ECO:0007669"/>
    <property type="project" value="UniProtKB-SubCell"/>
</dbReference>
<dbReference type="GO" id="GO:0016887">
    <property type="term" value="F:ATP hydrolysis activity"/>
    <property type="evidence" value="ECO:0007669"/>
    <property type="project" value="InterPro"/>
</dbReference>
<comment type="caution">
    <text evidence="8">Lacks conserved residue(s) required for the propagation of feature annotation.</text>
</comment>
<dbReference type="PROSITE" id="PS00154">
    <property type="entry name" value="ATPASE_E1_E2"/>
    <property type="match status" value="1"/>
</dbReference>
<evidence type="ECO:0000313" key="10">
    <source>
        <dbReference type="EMBL" id="AIC47124.1"/>
    </source>
</evidence>
<dbReference type="GO" id="GO:0046872">
    <property type="term" value="F:metal ion binding"/>
    <property type="evidence" value="ECO:0007669"/>
    <property type="project" value="UniProtKB-KW"/>
</dbReference>
<dbReference type="PRINTS" id="PR00119">
    <property type="entry name" value="CATATPASE"/>
</dbReference>
<evidence type="ECO:0000256" key="8">
    <source>
        <dbReference type="RuleBase" id="RU362081"/>
    </source>
</evidence>
<dbReference type="SUPFAM" id="SSF81653">
    <property type="entry name" value="Calcium ATPase, transduction domain A"/>
    <property type="match status" value="1"/>
</dbReference>
<dbReference type="GO" id="GO:0019829">
    <property type="term" value="F:ATPase-coupled monoatomic cation transmembrane transporter activity"/>
    <property type="evidence" value="ECO:0007669"/>
    <property type="project" value="InterPro"/>
</dbReference>
<dbReference type="NCBIfam" id="TIGR01494">
    <property type="entry name" value="ATPase_P-type"/>
    <property type="match status" value="1"/>
</dbReference>
<comment type="similarity">
    <text evidence="2 8">Belongs to the cation transport ATPase (P-type) (TC 3.A.3) family. Type IB subfamily.</text>
</comment>
<dbReference type="PANTHER" id="PTHR48085:SF5">
    <property type="entry name" value="CADMIUM_ZINC-TRANSPORTING ATPASE HMA4-RELATED"/>
    <property type="match status" value="1"/>
</dbReference>
<dbReference type="eggNOG" id="COG2217">
    <property type="taxonomic scope" value="Bacteria"/>
</dbReference>
<keyword evidence="7 8" id="KW-0472">Membrane</keyword>
<dbReference type="OrthoDB" id="9814270at2"/>
<dbReference type="InterPro" id="IPR027256">
    <property type="entry name" value="P-typ_ATPase_IB"/>
</dbReference>
<keyword evidence="6 8" id="KW-1133">Transmembrane helix</keyword>
<feature type="transmembrane region" description="Helical" evidence="8">
    <location>
        <begin position="255"/>
        <end position="276"/>
    </location>
</feature>
<evidence type="ECO:0000256" key="7">
    <source>
        <dbReference type="ARBA" id="ARBA00023136"/>
    </source>
</evidence>
<name>A0A060JLK3_9MICO</name>
<organism evidence="10 11">
    <name type="scientific">Rhodoluna lacicola</name>
    <dbReference type="NCBI Taxonomy" id="529884"/>
    <lineage>
        <taxon>Bacteria</taxon>
        <taxon>Bacillati</taxon>
        <taxon>Actinomycetota</taxon>
        <taxon>Actinomycetes</taxon>
        <taxon>Micrococcales</taxon>
        <taxon>Microbacteriaceae</taxon>
        <taxon>Luna cluster</taxon>
        <taxon>Luna-1 subcluster</taxon>
        <taxon>Rhodoluna</taxon>
    </lineage>
</organism>
<gene>
    <name evidence="10" type="ORF">Rhola_00003010</name>
</gene>
<sequence length="650" mass="68288">MGDICFEPIASSKKAEKISTSLGHGLWQVREIRLASASGILLLLSWILGFGEVPELVTTSLNLGALAISSWTFAPSTLRKLSKGKVGVGTLMTIAAIGALALGQLEEAALLTFLYSISEGLEEYSLISTRHGLRALLDLVPKEATVLQNHAEVKVSPDDLKPGDILVVRPGERFSADCRILNGRTNLDASALTGESVPVEAGPNDVVYAGTINGPGPVEAEVTSSAENNSLAKIVQIVEREQSRKGQSQRLADSIASKLVPGILIMGVLIVIYGFVIGEPTIWFERALVVLVASSPCALAISVPVTVVTAVGAATKIGVLIKGGGALEIMGKVRNVALDKTGTLTRNRPVVIEVACAAKATKEQVLSLAAGLEARSEHPLAKAILEACPNPAAVTDVQSIPGAGIEGKFNNLVVRLGRPGWITSAGLDEKILAMQTIGATAVLVELGGEVIGAIAVRDELRPEANEVISHLNSDGYKTMMLTGDNWATAKAIGLAAGISEVYADLRPENKADIIREAKKRGITAMIGDGVNDAPALATADIGIAIGAMGTDVAIETADVALMGENLNYLPEVLDHARRTRVIMLQNLVLSLALIGILIPLSLFGFVGLATVVLVHNLAEILVILNGVRSGRIFTHREIKLPSFSLELNRS</sequence>